<comment type="caution">
    <text evidence="2">The sequence shown here is derived from an EMBL/GenBank/DDBJ whole genome shotgun (WGS) entry which is preliminary data.</text>
</comment>
<gene>
    <name evidence="2" type="ORF">J40TS1_46400</name>
</gene>
<feature type="transmembrane region" description="Helical" evidence="1">
    <location>
        <begin position="455"/>
        <end position="472"/>
    </location>
</feature>
<name>A0A920D0X5_9BACL</name>
<keyword evidence="1" id="KW-0472">Membrane</keyword>
<dbReference type="RefSeq" id="WP_213519650.1">
    <property type="nucleotide sequence ID" value="NZ_BOSE01000011.1"/>
</dbReference>
<feature type="transmembrane region" description="Helical" evidence="1">
    <location>
        <begin position="355"/>
        <end position="372"/>
    </location>
</feature>
<protein>
    <submittedName>
        <fullName evidence="2">Uncharacterized protein</fullName>
    </submittedName>
</protein>
<keyword evidence="3" id="KW-1185">Reference proteome</keyword>
<dbReference type="AlphaFoldDB" id="A0A920D0X5"/>
<accession>A0A920D0X5</accession>
<dbReference type="EMBL" id="BOSE01000011">
    <property type="protein sequence ID" value="GIP18998.1"/>
    <property type="molecule type" value="Genomic_DNA"/>
</dbReference>
<reference evidence="2" key="1">
    <citation type="submission" date="2021-03" db="EMBL/GenBank/DDBJ databases">
        <title>Antimicrobial resistance genes in bacteria isolated from Japanese honey, and their potential for conferring macrolide and lincosamide resistance in the American foulbrood pathogen Paenibacillus larvae.</title>
        <authorList>
            <person name="Okamoto M."/>
            <person name="Kumagai M."/>
            <person name="Kanamori H."/>
            <person name="Takamatsu D."/>
        </authorList>
    </citation>
    <scope>NUCLEOTIDE SEQUENCE</scope>
    <source>
        <strain evidence="2">J40TS1</strain>
    </source>
</reference>
<evidence type="ECO:0000313" key="2">
    <source>
        <dbReference type="EMBL" id="GIP18998.1"/>
    </source>
</evidence>
<keyword evidence="1" id="KW-1133">Transmembrane helix</keyword>
<organism evidence="2 3">
    <name type="scientific">Paenibacillus montaniterrae</name>
    <dbReference type="NCBI Taxonomy" id="429341"/>
    <lineage>
        <taxon>Bacteria</taxon>
        <taxon>Bacillati</taxon>
        <taxon>Bacillota</taxon>
        <taxon>Bacilli</taxon>
        <taxon>Bacillales</taxon>
        <taxon>Paenibacillaceae</taxon>
        <taxon>Paenibacillus</taxon>
    </lineage>
</organism>
<keyword evidence="1" id="KW-0812">Transmembrane</keyword>
<sequence length="497" mass="57324">MNVLKKLESIFHLCSFSVSERIKIVEGDFKVEYSNLPSFEELNSLLVNVPTRDTLKLFMKSDSEDIIRISSSDLFEQDKYDEFKELLENDEVISVSVSVEKVVENNKFSIYSFSSFTSDLLAVSTLEAMSSFSHLLEDIDYLTFELLDQNYFFSTNTMAFVTPNGNVNRNSYSRSNRLNTCRDTSYFFNANDYKLLPEDFYFNINFDNNPLTPLFERISTILSLVYISSTATISDHYLKIQIAGQRSVDFSYLINNLEVNKELYKIYCWIYTDGSSIDKAVIARNIISLHCRYADLLDTDGKTFASIQSNFNLYLKNNVTQYLDVKNKLAEFICDVIAKTGDHVTQLLSNLKSNLIAIFIFLFTVILTNIVSDQPLQNIFTRDITAILEMVLLGSFIYLFICIMETNYKLKKTKDSYTALKENYESVFSEDELKEVFNDDKLINDTVKSVNRGKWAYTIVWGIFLLLLFVILESMSSSPIVKPYINKFINLLDSLFT</sequence>
<feature type="transmembrane region" description="Helical" evidence="1">
    <location>
        <begin position="384"/>
        <end position="404"/>
    </location>
</feature>
<evidence type="ECO:0000256" key="1">
    <source>
        <dbReference type="SAM" id="Phobius"/>
    </source>
</evidence>
<dbReference type="Proteomes" id="UP000683139">
    <property type="component" value="Unassembled WGS sequence"/>
</dbReference>
<evidence type="ECO:0000313" key="3">
    <source>
        <dbReference type="Proteomes" id="UP000683139"/>
    </source>
</evidence>
<proteinExistence type="predicted"/>